<reference evidence="1 2" key="1">
    <citation type="submission" date="2015-07" db="EMBL/GenBank/DDBJ databases">
        <title>Genome analysis of myxobacterium Chondromyces crocatus Cm c5 reveals a high potential for natural compound synthesis and the genetic basis for the loss of fruiting body formation.</title>
        <authorList>
            <person name="Zaburannyi N."/>
            <person name="Bunk B."/>
            <person name="Maier J."/>
            <person name="Overmann J."/>
            <person name="Mueller R."/>
        </authorList>
    </citation>
    <scope>NUCLEOTIDE SEQUENCE [LARGE SCALE GENOMIC DNA]</scope>
    <source>
        <strain evidence="1 2">Cm c5</strain>
    </source>
</reference>
<dbReference type="KEGG" id="ccro:CMC5_023660"/>
<dbReference type="AlphaFoldDB" id="A0A0K1ECD2"/>
<dbReference type="OrthoDB" id="5523140at2"/>
<keyword evidence="2" id="KW-1185">Reference proteome</keyword>
<dbReference type="Proteomes" id="UP000067626">
    <property type="component" value="Chromosome"/>
</dbReference>
<evidence type="ECO:0008006" key="3">
    <source>
        <dbReference type="Google" id="ProtNLM"/>
    </source>
</evidence>
<sequence>MWLEPPDLVCVVAGGDVAPEELRSTILLEGAVGRACGRVFLLVDMSGMGIMESDARKMVRHAVDIPFRGIAVYGAGFKARVLVKMLAAALQLFSPGVAKFLSFFSTEEEARRWLFAQRALVDAEHARVVSA</sequence>
<protein>
    <recommendedName>
        <fullName evidence="3">STAS/SEC14 domain-containing protein</fullName>
    </recommendedName>
</protein>
<evidence type="ECO:0000313" key="2">
    <source>
        <dbReference type="Proteomes" id="UP000067626"/>
    </source>
</evidence>
<proteinExistence type="predicted"/>
<evidence type="ECO:0000313" key="1">
    <source>
        <dbReference type="EMBL" id="AKT38223.1"/>
    </source>
</evidence>
<name>A0A0K1ECD2_CHOCO</name>
<gene>
    <name evidence="1" type="ORF">CMC5_023660</name>
</gene>
<organism evidence="1 2">
    <name type="scientific">Chondromyces crocatus</name>
    <dbReference type="NCBI Taxonomy" id="52"/>
    <lineage>
        <taxon>Bacteria</taxon>
        <taxon>Pseudomonadati</taxon>
        <taxon>Myxococcota</taxon>
        <taxon>Polyangia</taxon>
        <taxon>Polyangiales</taxon>
        <taxon>Polyangiaceae</taxon>
        <taxon>Chondromyces</taxon>
    </lineage>
</organism>
<dbReference type="RefSeq" id="WP_050430486.1">
    <property type="nucleotide sequence ID" value="NZ_CP012159.1"/>
</dbReference>
<dbReference type="EMBL" id="CP012159">
    <property type="protein sequence ID" value="AKT38223.1"/>
    <property type="molecule type" value="Genomic_DNA"/>
</dbReference>
<accession>A0A0K1ECD2</accession>